<dbReference type="EMBL" id="REGN01002239">
    <property type="protein sequence ID" value="RNA29322.1"/>
    <property type="molecule type" value="Genomic_DNA"/>
</dbReference>
<comment type="caution">
    <text evidence="1">The sequence shown here is derived from an EMBL/GenBank/DDBJ whole genome shotgun (WGS) entry which is preliminary data.</text>
</comment>
<evidence type="ECO:0000313" key="1">
    <source>
        <dbReference type="EMBL" id="RNA29322.1"/>
    </source>
</evidence>
<keyword evidence="2" id="KW-1185">Reference proteome</keyword>
<organism evidence="1 2">
    <name type="scientific">Brachionus plicatilis</name>
    <name type="common">Marine rotifer</name>
    <name type="synonym">Brachionus muelleri</name>
    <dbReference type="NCBI Taxonomy" id="10195"/>
    <lineage>
        <taxon>Eukaryota</taxon>
        <taxon>Metazoa</taxon>
        <taxon>Spiralia</taxon>
        <taxon>Gnathifera</taxon>
        <taxon>Rotifera</taxon>
        <taxon>Eurotatoria</taxon>
        <taxon>Monogononta</taxon>
        <taxon>Pseudotrocha</taxon>
        <taxon>Ploima</taxon>
        <taxon>Brachionidae</taxon>
        <taxon>Brachionus</taxon>
    </lineage>
</organism>
<evidence type="ECO:0000313" key="2">
    <source>
        <dbReference type="Proteomes" id="UP000276133"/>
    </source>
</evidence>
<dbReference type="Proteomes" id="UP000276133">
    <property type="component" value="Unassembled WGS sequence"/>
</dbReference>
<name>A0A3M7S0P8_BRAPC</name>
<reference evidence="1 2" key="1">
    <citation type="journal article" date="2018" name="Sci. Rep.">
        <title>Genomic signatures of local adaptation to the degree of environmental predictability in rotifers.</title>
        <authorList>
            <person name="Franch-Gras L."/>
            <person name="Hahn C."/>
            <person name="Garcia-Roger E.M."/>
            <person name="Carmona M.J."/>
            <person name="Serra M."/>
            <person name="Gomez A."/>
        </authorList>
    </citation>
    <scope>NUCLEOTIDE SEQUENCE [LARGE SCALE GENOMIC DNA]</scope>
    <source>
        <strain evidence="1">HYR1</strain>
    </source>
</reference>
<protein>
    <submittedName>
        <fullName evidence="1">Uncharacterized protein</fullName>
    </submittedName>
</protein>
<sequence>MKIDFMNLVAFISDNASYMIKAYSKILKALLSNCIHITSLELVGETWRSKLDHIDGEHFKFVAMKCDRFKFALLKFEDGDYSTPRVYEIIHDFFFWLRAQLDLYKNDDTAENKFGTMLYTGAVAKLGNTFSTNLNEHDIPANVLDQLVDEWPIYLKICSDFILVPRDPNVTINLDNWWSSHKDRLPIT</sequence>
<accession>A0A3M7S0P8</accession>
<proteinExistence type="predicted"/>
<gene>
    <name evidence="1" type="ORF">BpHYR1_010474</name>
</gene>
<dbReference type="AlphaFoldDB" id="A0A3M7S0P8"/>